<gene>
    <name evidence="2" type="ORF">MCOS_LOCUS7315</name>
</gene>
<evidence type="ECO:0000313" key="3">
    <source>
        <dbReference type="Proteomes" id="UP000267029"/>
    </source>
</evidence>
<feature type="compositionally biased region" description="Polar residues" evidence="1">
    <location>
        <begin position="384"/>
        <end position="394"/>
    </location>
</feature>
<dbReference type="OrthoDB" id="6270916at2759"/>
<dbReference type="Proteomes" id="UP000267029">
    <property type="component" value="Unassembled WGS sequence"/>
</dbReference>
<proteinExistence type="predicted"/>
<feature type="region of interest" description="Disordered" evidence="1">
    <location>
        <begin position="223"/>
        <end position="252"/>
    </location>
</feature>
<keyword evidence="3" id="KW-1185">Reference proteome</keyword>
<feature type="region of interest" description="Disordered" evidence="1">
    <location>
        <begin position="764"/>
        <end position="798"/>
    </location>
</feature>
<dbReference type="EMBL" id="UXSR01005351">
    <property type="protein sequence ID" value="VDD81312.1"/>
    <property type="molecule type" value="Genomic_DNA"/>
</dbReference>
<dbReference type="InterPro" id="IPR024855">
    <property type="entry name" value="UNC79"/>
</dbReference>
<feature type="region of interest" description="Disordered" evidence="1">
    <location>
        <begin position="945"/>
        <end position="966"/>
    </location>
</feature>
<dbReference type="PANTHER" id="PTHR21696">
    <property type="entry name" value="PROTEIN UNC-79 HOMOLOG"/>
    <property type="match status" value="1"/>
</dbReference>
<feature type="compositionally biased region" description="Polar residues" evidence="1">
    <location>
        <begin position="764"/>
        <end position="773"/>
    </location>
</feature>
<evidence type="ECO:0000313" key="2">
    <source>
        <dbReference type="EMBL" id="VDD81312.1"/>
    </source>
</evidence>
<reference evidence="2 3" key="1">
    <citation type="submission" date="2018-10" db="EMBL/GenBank/DDBJ databases">
        <authorList>
            <consortium name="Pathogen Informatics"/>
        </authorList>
    </citation>
    <scope>NUCLEOTIDE SEQUENCE [LARGE SCALE GENOMIC DNA]</scope>
</reference>
<sequence>MNVSSSSSSGGGHKGSVDALGSGAMDFSASQLNIGEAAGGGAWASGFSPGHGTSIGGGGMSSIGPAAFVNSSSTPQCGTRGIIEYLIRIVLNTLETQVHICKERTDDDVFDSPSLFVPRLREASCISGEQKPARDVEATIQEDDDEVLVMPGITISQDTISDQSHVSSDKEGPESTDLCPTGLPDPGALAEARSFPHYAKKDHDTEVVGGLLFASPIMRKKCRRQQQHIRDEPQETSIDHDSTETKESSEVPFSLKVASTGYKHSKPGAVSQEEKAIAPPTVVETCAERKGPFEIQKVTVASVDQRHQDAKTTDFGGLASRLHFGKTPPSTESIIDMTVPSPILNGGNSKLSVAPPRDRPPLNRSPEVDDEGSGGGAGGGNESLKAQTSSSLDDSTGAHKTPRSGVGGARRVSSARTRSPHRGCTNFEVTSNMTSALATAAINTERCPWCQAVLETHDEATIGLGLICLATFVHREPSLAAPFLIDMLMVASRIATSTIYTWQRVLPNVIVSGNTASIARQFLRCTVYNLAPNGLFIQLFQTPIPDPILFRAIISVLVNFEEHMSPFFPLISALDNFNKRKTLPSETLNVVLENMATYLEYLPRLTDEQKWNNFISTGWAELMPIVETFFRKLAQLRPLPASLASTLRSMICILRAPTSSTTKERVKSQLTKVIVESLVSALKFRIYLPDENLLKTLQLVVMDAGGTLEPNQISPGLTNLFNPQTFHLFSTGAAELMRPHIVDCLNILSDVHMIRKVKQAQKTAVQPLQSGNPNDAGGGVGPGNTWNSTGGISGGGVQNPAFAGSASCPPAASANAPSLHEDTIGAHLKSGLAQYVALELSRHSNVKDEDVLHILAPGLIVSEAAPEVLDVPQKKGGKQTSTQQQQQLQQVPGTALKSTGSLSVGGSFRSGGQSSGGGSFSGSRQFGRGSTSIIFGGGDGPSSDMGSVYSGPKISTSGGAGTTSAGGHMSLTVPNLSSRSPSIASVLAAPGGVGQQSIMSIGHFALVPTPRDFLLCVERVRTLTWLLLGATMHTALTRDATGLTCRPLPFTFVNSVADLVRFLISGFPEQQKLQSVAVMSSLYHAFLLCQVWTVYCEASGSLHPVSSNAYLAANATAMEFWLKVAPTITHLLSVSDDATAINGHLLTVLEELMECRSIIVNKLPGNVLKRLQKCIEWEPPEPEGRLHVLMRSVSPLQEKGAKRNLANDTSAYLSSTGNVDVNLCSANSLNGCTNKEGPCAGHSLAPGMPTVAGPDSTPTRTDAAFSEGCGCAGVGHAGFLSNRLVRWLRKQIFVLGRNEDQHSTATHIFIH</sequence>
<evidence type="ECO:0000256" key="1">
    <source>
        <dbReference type="SAM" id="MobiDB-lite"/>
    </source>
</evidence>
<feature type="region of interest" description="Disordered" evidence="1">
    <location>
        <begin position="158"/>
        <end position="188"/>
    </location>
</feature>
<feature type="compositionally biased region" description="Low complexity" evidence="1">
    <location>
        <begin position="878"/>
        <end position="894"/>
    </location>
</feature>
<dbReference type="STRING" id="53468.A0A3P6H193"/>
<dbReference type="PANTHER" id="PTHR21696:SF2">
    <property type="entry name" value="PROTEIN UNC-79 HOMOLOG"/>
    <property type="match status" value="1"/>
</dbReference>
<name>A0A3P6H193_MESCO</name>
<protein>
    <submittedName>
        <fullName evidence="2">Uncharacterized protein</fullName>
    </submittedName>
</protein>
<feature type="region of interest" description="Disordered" evidence="1">
    <location>
        <begin position="871"/>
        <end position="926"/>
    </location>
</feature>
<accession>A0A3P6H193</accession>
<feature type="compositionally biased region" description="Basic and acidic residues" evidence="1">
    <location>
        <begin position="228"/>
        <end position="249"/>
    </location>
</feature>
<feature type="region of interest" description="Disordered" evidence="1">
    <location>
        <begin position="320"/>
        <end position="427"/>
    </location>
</feature>
<organism evidence="2 3">
    <name type="scientific">Mesocestoides corti</name>
    <name type="common">Flatworm</name>
    <dbReference type="NCBI Taxonomy" id="53468"/>
    <lineage>
        <taxon>Eukaryota</taxon>
        <taxon>Metazoa</taxon>
        <taxon>Spiralia</taxon>
        <taxon>Lophotrochozoa</taxon>
        <taxon>Platyhelminthes</taxon>
        <taxon>Cestoda</taxon>
        <taxon>Eucestoda</taxon>
        <taxon>Cyclophyllidea</taxon>
        <taxon>Mesocestoididae</taxon>
        <taxon>Mesocestoides</taxon>
    </lineage>
</organism>